<evidence type="ECO:0000256" key="7">
    <source>
        <dbReference type="PROSITE-ProRule" id="PRU01379"/>
    </source>
</evidence>
<evidence type="ECO:0000256" key="4">
    <source>
        <dbReference type="ARBA" id="ARBA00022801"/>
    </source>
</evidence>
<accession>A0A7V8NWN4</accession>
<organism evidence="9 10">
    <name type="scientific">Candidatus Acidiferrum panamense</name>
    <dbReference type="NCBI Taxonomy" id="2741543"/>
    <lineage>
        <taxon>Bacteria</taxon>
        <taxon>Pseudomonadati</taxon>
        <taxon>Acidobacteriota</taxon>
        <taxon>Terriglobia</taxon>
        <taxon>Candidatus Acidiferrales</taxon>
        <taxon>Candidatus Acidiferrum</taxon>
    </lineage>
</organism>
<keyword evidence="5" id="KW-0862">Zinc</keyword>
<dbReference type="InterPro" id="IPR000834">
    <property type="entry name" value="Peptidase_M14"/>
</dbReference>
<comment type="similarity">
    <text evidence="2 7">Belongs to the peptidase M14 family.</text>
</comment>
<dbReference type="EMBL" id="JACDQQ010002696">
    <property type="protein sequence ID" value="MBA0088822.1"/>
    <property type="molecule type" value="Genomic_DNA"/>
</dbReference>
<evidence type="ECO:0000256" key="3">
    <source>
        <dbReference type="ARBA" id="ARBA00022670"/>
    </source>
</evidence>
<evidence type="ECO:0000259" key="8">
    <source>
        <dbReference type="PROSITE" id="PS52035"/>
    </source>
</evidence>
<proteinExistence type="inferred from homology"/>
<keyword evidence="6" id="KW-0482">Metalloprotease</keyword>
<dbReference type="GO" id="GO:0004181">
    <property type="term" value="F:metallocarboxypeptidase activity"/>
    <property type="evidence" value="ECO:0007669"/>
    <property type="project" value="InterPro"/>
</dbReference>
<dbReference type="Pfam" id="PF00246">
    <property type="entry name" value="Peptidase_M14"/>
    <property type="match status" value="1"/>
</dbReference>
<comment type="caution">
    <text evidence="9">The sequence shown here is derived from an EMBL/GenBank/DDBJ whole genome shotgun (WGS) entry which is preliminary data.</text>
</comment>
<evidence type="ECO:0000256" key="5">
    <source>
        <dbReference type="ARBA" id="ARBA00022833"/>
    </source>
</evidence>
<dbReference type="Proteomes" id="UP000567293">
    <property type="component" value="Unassembled WGS sequence"/>
</dbReference>
<keyword evidence="10" id="KW-1185">Reference proteome</keyword>
<protein>
    <submittedName>
        <fullName evidence="9">Peptidase M14</fullName>
    </submittedName>
</protein>
<keyword evidence="4" id="KW-0378">Hydrolase</keyword>
<evidence type="ECO:0000256" key="6">
    <source>
        <dbReference type="ARBA" id="ARBA00023049"/>
    </source>
</evidence>
<feature type="domain" description="Peptidase M14" evidence="8">
    <location>
        <begin position="6"/>
        <end position="344"/>
    </location>
</feature>
<keyword evidence="3" id="KW-0645">Protease</keyword>
<dbReference type="Gene3D" id="3.40.630.10">
    <property type="entry name" value="Zn peptidases"/>
    <property type="match status" value="1"/>
</dbReference>
<comment type="caution">
    <text evidence="7">Lacks conserved residue(s) required for the propagation of feature annotation.</text>
</comment>
<evidence type="ECO:0000256" key="1">
    <source>
        <dbReference type="ARBA" id="ARBA00001947"/>
    </source>
</evidence>
<dbReference type="SUPFAM" id="SSF53187">
    <property type="entry name" value="Zn-dependent exopeptidases"/>
    <property type="match status" value="1"/>
</dbReference>
<dbReference type="SMART" id="SM00631">
    <property type="entry name" value="Zn_pept"/>
    <property type="match status" value="1"/>
</dbReference>
<evidence type="ECO:0000313" key="10">
    <source>
        <dbReference type="Proteomes" id="UP000567293"/>
    </source>
</evidence>
<gene>
    <name evidence="9" type="ORF">HRJ53_27860</name>
</gene>
<sequence>MGVDYELLDWDRVVSYFRALEKSTDRMKFIELGRTVEGRPQIAAVISSPANIRNLEHYLSIQSRLSDPRHTSPSEAARLEAEGKAIVMITCSIHATEVASTHTAVEFAYRLLTEDTNPKFKAILDNVILLLEPSQNPDGLDLVTQWYRKTRGTPWDGTTPPELYHHYVGHDNNRDWYIFTQPETRNTALLENKWHPQIVYDVHQQGPYASRIFVPPWLDPVDPNIDPILASLCNMIGTGMALDLAAAGKTGIALNAQYDFWSPGRQYQAYHGGARILSESASAKLATPITITPGQIQERAPGYNPREPSWNYLVPWMGGTWHLRDIIDYQETAWESLLYQSATRRTDLLHYFYEINRHNLERSSPEAFVIPASQSDPGAAKKMLETLAFGEIEVERAANRFTADSKEYAAGSYVISMHQPFSGWAKTLLELQHYPDLREFPGGPPKRPYDVTAQTLPLLMGVDVVGVKDSFQAALKGVNQFSFELNHVVPPGGLAATDVDSWKQVAKIWKSQKPVYRDTTTGDFFGAPGDGRKEVKAPRIGLYKSYVPSMDEGWTRWLFDDFGFTFTSVHNADIQAGSLRQKFDAILIPDES</sequence>
<feature type="non-terminal residue" evidence="9">
    <location>
        <position position="592"/>
    </location>
</feature>
<dbReference type="CDD" id="cd06240">
    <property type="entry name" value="M14-like"/>
    <property type="match status" value="1"/>
</dbReference>
<comment type="cofactor">
    <cofactor evidence="1">
        <name>Zn(2+)</name>
        <dbReference type="ChEBI" id="CHEBI:29105"/>
    </cofactor>
</comment>
<dbReference type="AlphaFoldDB" id="A0A7V8NWN4"/>
<dbReference type="PANTHER" id="PTHR11705:SF143">
    <property type="entry name" value="SLL0236 PROTEIN"/>
    <property type="match status" value="1"/>
</dbReference>
<name>A0A7V8NWN4_9BACT</name>
<dbReference type="PROSITE" id="PS52035">
    <property type="entry name" value="PEPTIDASE_M14"/>
    <property type="match status" value="1"/>
</dbReference>
<evidence type="ECO:0000313" key="9">
    <source>
        <dbReference type="EMBL" id="MBA0088822.1"/>
    </source>
</evidence>
<dbReference type="GO" id="GO:0008270">
    <property type="term" value="F:zinc ion binding"/>
    <property type="evidence" value="ECO:0007669"/>
    <property type="project" value="InterPro"/>
</dbReference>
<evidence type="ECO:0000256" key="2">
    <source>
        <dbReference type="ARBA" id="ARBA00005988"/>
    </source>
</evidence>
<dbReference type="GO" id="GO:0006508">
    <property type="term" value="P:proteolysis"/>
    <property type="evidence" value="ECO:0007669"/>
    <property type="project" value="UniProtKB-KW"/>
</dbReference>
<dbReference type="PANTHER" id="PTHR11705">
    <property type="entry name" value="PROTEASE FAMILY M14 CARBOXYPEPTIDASE A,B"/>
    <property type="match status" value="1"/>
</dbReference>
<dbReference type="GO" id="GO:0005615">
    <property type="term" value="C:extracellular space"/>
    <property type="evidence" value="ECO:0007669"/>
    <property type="project" value="TreeGrafter"/>
</dbReference>
<reference evidence="9" key="1">
    <citation type="submission" date="2020-06" db="EMBL/GenBank/DDBJ databases">
        <title>Legume-microbial interactions unlock mineral nutrients during tropical forest succession.</title>
        <authorList>
            <person name="Epihov D.Z."/>
        </authorList>
    </citation>
    <scope>NUCLEOTIDE SEQUENCE [LARGE SCALE GENOMIC DNA]</scope>
    <source>
        <strain evidence="9">Pan2503</strain>
    </source>
</reference>